<evidence type="ECO:0000256" key="8">
    <source>
        <dbReference type="HAMAP-Rule" id="MF_01587"/>
    </source>
</evidence>
<evidence type="ECO:0000259" key="10">
    <source>
        <dbReference type="SMART" id="SM00278"/>
    </source>
</evidence>
<dbReference type="SUPFAM" id="SSF47781">
    <property type="entry name" value="RuvA domain 2-like"/>
    <property type="match status" value="1"/>
</dbReference>
<feature type="active site" description="N6-AMP-lysine intermediate" evidence="8">
    <location>
        <position position="148"/>
    </location>
</feature>
<gene>
    <name evidence="8 12" type="primary">ligB</name>
    <name evidence="12" type="ORF">ACFQBM_18300</name>
</gene>
<keyword evidence="5 8" id="KW-0520">NAD</keyword>
<keyword evidence="13" id="KW-1185">Reference proteome</keyword>
<feature type="domain" description="NAD-dependent DNA ligase N-terminal" evidence="11">
    <location>
        <begin position="51"/>
        <end position="449"/>
    </location>
</feature>
<keyword evidence="9" id="KW-0812">Transmembrane</keyword>
<keyword evidence="3 8" id="KW-0227">DNA damage</keyword>
<keyword evidence="9" id="KW-0472">Membrane</keyword>
<dbReference type="InterPro" id="IPR013840">
    <property type="entry name" value="DNAligase_N"/>
</dbReference>
<dbReference type="Gene3D" id="1.10.287.610">
    <property type="entry name" value="Helix hairpin bin"/>
    <property type="match status" value="1"/>
</dbReference>
<protein>
    <recommendedName>
        <fullName evidence="8">DNA ligase B</fullName>
        <ecNumber evidence="8">6.5.1.2</ecNumber>
    </recommendedName>
    <alternativeName>
        <fullName evidence="8">Polydeoxyribonucleotide synthase [NAD(+)] B</fullName>
    </alternativeName>
</protein>
<sequence>MEIIPPESRVCCFRSRLGHYLSNVVAAGLLLFCCSFAVAQSADCPAWSGAQARAEIAQLQQKIIQWDRAYYLQHRSLVEDSVYDSAREKLARWNHCFPRHAREVARSHPSAGHTLAHPVPQTGLHKLKGDGAVAEWLAGRRDIWIQPKVDGVAVTLVYRDGGLAQMISRGDGVRGQDWTHHARNIPAILAEIPDRRPQLVLQGEIYWRFDGHVQRNGSSNGRGLASGAMASRQLSAEQARSLAVFIWDWPQGPETMEERLRALTAMGYNTAIFTRRIETVQEVRRWREHWYGEPQPFATDGIVLRQGERPVVERRPPQPPGWAAAWKHPAETALAEVVGVDFPVGRTGKIVPVVEIRPLSLDGRRIRRLSSGSFAQWEAWDIRPGDQLQVTLAGQTIPKILDVTLPATARAALDIPDPDAYHHLSCWRPTENCEAQFLARAQWLGEKLGFRAMGEARWRSLLEAGQLPDLVAWAALSQRDLTDIPGIGELRAEKLLGNFRQARGRSFRAWMLALGMPAATRLPGDFWRDESFASLSERSVADWRQLPNIGPQRAADIARFMRHPEVLALGEKLAALDIQGF</sequence>
<evidence type="ECO:0000256" key="2">
    <source>
        <dbReference type="ARBA" id="ARBA00022705"/>
    </source>
</evidence>
<dbReference type="PANTHER" id="PTHR47810">
    <property type="entry name" value="DNA LIGASE"/>
    <property type="match status" value="1"/>
</dbReference>
<dbReference type="Pfam" id="PF01653">
    <property type="entry name" value="DNA_ligase_aden"/>
    <property type="match status" value="1"/>
</dbReference>
<evidence type="ECO:0000313" key="13">
    <source>
        <dbReference type="Proteomes" id="UP001596425"/>
    </source>
</evidence>
<dbReference type="InterPro" id="IPR020923">
    <property type="entry name" value="DNA_ligase_B"/>
</dbReference>
<keyword evidence="4" id="KW-0460">Magnesium</keyword>
<accession>A0ABW1YRA5</accession>
<keyword evidence="6 8" id="KW-0234">DNA repair</keyword>
<evidence type="ECO:0000259" key="11">
    <source>
        <dbReference type="SMART" id="SM00532"/>
    </source>
</evidence>
<name>A0ABW1YRA5_9GAMM</name>
<evidence type="ECO:0000256" key="1">
    <source>
        <dbReference type="ARBA" id="ARBA00022598"/>
    </source>
</evidence>
<reference evidence="13" key="1">
    <citation type="journal article" date="2019" name="Int. J. Syst. Evol. Microbiol.">
        <title>The Global Catalogue of Microorganisms (GCM) 10K type strain sequencing project: providing services to taxonomists for standard genome sequencing and annotation.</title>
        <authorList>
            <consortium name="The Broad Institute Genomics Platform"/>
            <consortium name="The Broad Institute Genome Sequencing Center for Infectious Disease"/>
            <person name="Wu L."/>
            <person name="Ma J."/>
        </authorList>
    </citation>
    <scope>NUCLEOTIDE SEQUENCE [LARGE SCALE GENOMIC DNA]</scope>
    <source>
        <strain evidence="13">CGMCC 1.13718</strain>
    </source>
</reference>
<evidence type="ECO:0000256" key="5">
    <source>
        <dbReference type="ARBA" id="ARBA00023027"/>
    </source>
</evidence>
<evidence type="ECO:0000313" key="12">
    <source>
        <dbReference type="EMBL" id="MFC6635239.1"/>
    </source>
</evidence>
<dbReference type="SMART" id="SM00532">
    <property type="entry name" value="LIGANc"/>
    <property type="match status" value="1"/>
</dbReference>
<feature type="domain" description="Helix-hairpin-helix DNA-binding motif class 1" evidence="10">
    <location>
        <begin position="541"/>
        <end position="560"/>
    </location>
</feature>
<evidence type="ECO:0000256" key="7">
    <source>
        <dbReference type="ARBA" id="ARBA00034005"/>
    </source>
</evidence>
<feature type="transmembrane region" description="Helical" evidence="9">
    <location>
        <begin position="20"/>
        <end position="39"/>
    </location>
</feature>
<dbReference type="InterPro" id="IPR012340">
    <property type="entry name" value="NA-bd_OB-fold"/>
</dbReference>
<evidence type="ECO:0000256" key="9">
    <source>
        <dbReference type="SAM" id="Phobius"/>
    </source>
</evidence>
<comment type="similarity">
    <text evidence="8">Belongs to the NAD-dependent DNA ligase family. LigB subfamily.</text>
</comment>
<evidence type="ECO:0000256" key="6">
    <source>
        <dbReference type="ARBA" id="ARBA00023204"/>
    </source>
</evidence>
<dbReference type="Pfam" id="PF03120">
    <property type="entry name" value="OB_DNA_ligase"/>
    <property type="match status" value="1"/>
</dbReference>
<dbReference type="PANTHER" id="PTHR47810:SF1">
    <property type="entry name" value="DNA LIGASE B"/>
    <property type="match status" value="1"/>
</dbReference>
<evidence type="ECO:0000256" key="3">
    <source>
        <dbReference type="ARBA" id="ARBA00022763"/>
    </source>
</evidence>
<dbReference type="RefSeq" id="WP_193193340.1">
    <property type="nucleotide sequence ID" value="NZ_JACZFR010000044.1"/>
</dbReference>
<dbReference type="SMART" id="SM00278">
    <property type="entry name" value="HhH1"/>
    <property type="match status" value="2"/>
</dbReference>
<dbReference type="EC" id="6.5.1.2" evidence="8"/>
<dbReference type="GO" id="GO:0003911">
    <property type="term" value="F:DNA ligase (NAD+) activity"/>
    <property type="evidence" value="ECO:0007669"/>
    <property type="project" value="UniProtKB-EC"/>
</dbReference>
<evidence type="ECO:0000256" key="4">
    <source>
        <dbReference type="ARBA" id="ARBA00022842"/>
    </source>
</evidence>
<dbReference type="NCBIfam" id="NF005987">
    <property type="entry name" value="PRK08097.1"/>
    <property type="match status" value="1"/>
</dbReference>
<keyword evidence="2 8" id="KW-0235">DNA replication</keyword>
<comment type="function">
    <text evidence="8">Catalyzes the formation of phosphodiester linkages between 5'-phosphoryl and 3'-hydroxyl groups in double-stranded DNA using NAD as a coenzyme and as the energy source for the reaction.</text>
</comment>
<dbReference type="InterPro" id="IPR050326">
    <property type="entry name" value="NAD_dep_DNA_ligaseB"/>
</dbReference>
<dbReference type="HAMAP" id="MF_01587">
    <property type="entry name" value="DNA_ligase_B"/>
    <property type="match status" value="1"/>
</dbReference>
<dbReference type="InterPro" id="IPR010994">
    <property type="entry name" value="RuvA_2-like"/>
</dbReference>
<keyword evidence="9" id="KW-1133">Transmembrane helix</keyword>
<organism evidence="12 13">
    <name type="scientific">Microbulbifer taiwanensis</name>
    <dbReference type="NCBI Taxonomy" id="986746"/>
    <lineage>
        <taxon>Bacteria</taxon>
        <taxon>Pseudomonadati</taxon>
        <taxon>Pseudomonadota</taxon>
        <taxon>Gammaproteobacteria</taxon>
        <taxon>Cellvibrionales</taxon>
        <taxon>Microbulbiferaceae</taxon>
        <taxon>Microbulbifer</taxon>
    </lineage>
</organism>
<dbReference type="EMBL" id="JBHSVR010000001">
    <property type="protein sequence ID" value="MFC6635239.1"/>
    <property type="molecule type" value="Genomic_DNA"/>
</dbReference>
<keyword evidence="1 8" id="KW-0436">Ligase</keyword>
<dbReference type="InterPro" id="IPR003583">
    <property type="entry name" value="Hlx-hairpin-Hlx_DNA-bd_motif"/>
</dbReference>
<dbReference type="InterPro" id="IPR004150">
    <property type="entry name" value="NAD_DNA_ligase_OB"/>
</dbReference>
<dbReference type="Gene3D" id="3.30.470.30">
    <property type="entry name" value="DNA ligase/mRNA capping enzyme"/>
    <property type="match status" value="1"/>
</dbReference>
<comment type="catalytic activity">
    <reaction evidence="7 8">
        <text>NAD(+) + (deoxyribonucleotide)n-3'-hydroxyl + 5'-phospho-(deoxyribonucleotide)m = (deoxyribonucleotide)n+m + AMP + beta-nicotinamide D-nucleotide.</text>
        <dbReference type="EC" id="6.5.1.2"/>
    </reaction>
</comment>
<dbReference type="SUPFAM" id="SSF56091">
    <property type="entry name" value="DNA ligase/mRNA capping enzyme, catalytic domain"/>
    <property type="match status" value="1"/>
</dbReference>
<feature type="domain" description="Helix-hairpin-helix DNA-binding motif class 1" evidence="10">
    <location>
        <begin position="479"/>
        <end position="498"/>
    </location>
</feature>
<dbReference type="Gene3D" id="2.40.50.140">
    <property type="entry name" value="Nucleic acid-binding proteins"/>
    <property type="match status" value="1"/>
</dbReference>
<dbReference type="SUPFAM" id="SSF50249">
    <property type="entry name" value="Nucleic acid-binding proteins"/>
    <property type="match status" value="1"/>
</dbReference>
<comment type="caution">
    <text evidence="12">The sequence shown here is derived from an EMBL/GenBank/DDBJ whole genome shotgun (WGS) entry which is preliminary data.</text>
</comment>
<dbReference type="InterPro" id="IPR013839">
    <property type="entry name" value="DNAligase_adenylation"/>
</dbReference>
<proteinExistence type="inferred from homology"/>
<dbReference type="Proteomes" id="UP001596425">
    <property type="component" value="Unassembled WGS sequence"/>
</dbReference>